<gene>
    <name evidence="1" type="ORF">MRATA1EN3_LOCUS18006</name>
</gene>
<evidence type="ECO:0000313" key="1">
    <source>
        <dbReference type="EMBL" id="CAI9706793.1"/>
    </source>
</evidence>
<proteinExistence type="predicted"/>
<protein>
    <submittedName>
        <fullName evidence="1">Uncharacterized protein</fullName>
    </submittedName>
</protein>
<reference evidence="1" key="1">
    <citation type="submission" date="2023-05" db="EMBL/GenBank/DDBJ databases">
        <authorList>
            <consortium name="ELIXIR-Norway"/>
        </authorList>
    </citation>
    <scope>NUCLEOTIDE SEQUENCE</scope>
</reference>
<name>A0ACB0F138_RANTA</name>
<organism evidence="1 2">
    <name type="scientific">Rangifer tarandus platyrhynchus</name>
    <name type="common">Svalbard reindeer</name>
    <dbReference type="NCBI Taxonomy" id="3082113"/>
    <lineage>
        <taxon>Eukaryota</taxon>
        <taxon>Metazoa</taxon>
        <taxon>Chordata</taxon>
        <taxon>Craniata</taxon>
        <taxon>Vertebrata</taxon>
        <taxon>Euteleostomi</taxon>
        <taxon>Mammalia</taxon>
        <taxon>Eutheria</taxon>
        <taxon>Laurasiatheria</taxon>
        <taxon>Artiodactyla</taxon>
        <taxon>Ruminantia</taxon>
        <taxon>Pecora</taxon>
        <taxon>Cervidae</taxon>
        <taxon>Odocoileinae</taxon>
        <taxon>Rangifer</taxon>
    </lineage>
</organism>
<evidence type="ECO:0000313" key="2">
    <source>
        <dbReference type="Proteomes" id="UP001162501"/>
    </source>
</evidence>
<dbReference type="EMBL" id="OX596087">
    <property type="protein sequence ID" value="CAI9706793.1"/>
    <property type="molecule type" value="Genomic_DNA"/>
</dbReference>
<accession>A0ACB0F138</accession>
<sequence>MENSAGAQPPRSPLRPRPTSGTALEPARNPGAGGPGGLSRSSPQFGGLTAPVRVFPRVSRSQGAAPRRARHSRGESLAPMTRGPIFEIPGRRPGALGYRTHPPPATPAPPAQPLRWPCPVPPAALGQPSARSFLRLGPAALRSPGDAEKSEQRPPRPSTGHRSRSRTVAALPTSAQADMQRQGGGGGDSKLEMAVPRLLRRENGRHPRALSAGHPKAPVTATRSPDAAPRREG</sequence>
<dbReference type="Proteomes" id="UP001162501">
    <property type="component" value="Chromosome 3"/>
</dbReference>